<dbReference type="CDD" id="cd00267">
    <property type="entry name" value="ABC_ATPase"/>
    <property type="match status" value="1"/>
</dbReference>
<dbReference type="InterPro" id="IPR043964">
    <property type="entry name" value="P-loop_TraG"/>
</dbReference>
<reference evidence="5 6" key="1">
    <citation type="submission" date="2017-02" db="EMBL/GenBank/DDBJ databases">
        <authorList>
            <person name="Peterson S.W."/>
        </authorList>
    </citation>
    <scope>NUCLEOTIDE SEQUENCE [LARGE SCALE GENOMIC DNA]</scope>
    <source>
        <strain evidence="5 6">ATCC BAA-908</strain>
    </source>
</reference>
<dbReference type="SUPFAM" id="SSF52540">
    <property type="entry name" value="P-loop containing nucleoside triphosphate hydrolases"/>
    <property type="match status" value="1"/>
</dbReference>
<dbReference type="GeneID" id="78315797"/>
<evidence type="ECO:0000256" key="2">
    <source>
        <dbReference type="ARBA" id="ARBA00022741"/>
    </source>
</evidence>
<dbReference type="PANTHER" id="PTHR30121:SF12">
    <property type="entry name" value="TYPE IV SECRETION SYSTEM PROTEIN CAGE"/>
    <property type="match status" value="1"/>
</dbReference>
<proteinExistence type="inferred from homology"/>
<comment type="similarity">
    <text evidence="1">Belongs to the TrbE/VirB4 family.</text>
</comment>
<dbReference type="RefSeq" id="WP_078932402.1">
    <property type="nucleotide sequence ID" value="NZ_FUWG01000003.1"/>
</dbReference>
<dbReference type="GO" id="GO:0005524">
    <property type="term" value="F:ATP binding"/>
    <property type="evidence" value="ECO:0007669"/>
    <property type="project" value="UniProtKB-KW"/>
</dbReference>
<dbReference type="InterPro" id="IPR027417">
    <property type="entry name" value="P-loop_NTPase"/>
</dbReference>
<protein>
    <submittedName>
        <fullName evidence="5">Type IV secretion system protein VirB4</fullName>
    </submittedName>
</protein>
<dbReference type="Proteomes" id="UP000190423">
    <property type="component" value="Unassembled WGS sequence"/>
</dbReference>
<keyword evidence="2" id="KW-0547">Nucleotide-binding</keyword>
<dbReference type="AlphaFoldDB" id="A0A1T4JK83"/>
<evidence type="ECO:0000259" key="4">
    <source>
        <dbReference type="SMART" id="SM00382"/>
    </source>
</evidence>
<gene>
    <name evidence="5" type="ORF">SAMN02745149_00477</name>
</gene>
<dbReference type="SMART" id="SM00382">
    <property type="entry name" value="AAA"/>
    <property type="match status" value="1"/>
</dbReference>
<keyword evidence="3" id="KW-0067">ATP-binding</keyword>
<dbReference type="InterPro" id="IPR018145">
    <property type="entry name" value="CagE_TrbE_VirB_cntrl_dom"/>
</dbReference>
<dbReference type="STRING" id="261392.SAMN02745149_00477"/>
<dbReference type="PANTHER" id="PTHR30121">
    <property type="entry name" value="UNCHARACTERIZED PROTEIN YJGR-RELATED"/>
    <property type="match status" value="1"/>
</dbReference>
<dbReference type="InterPro" id="IPR051162">
    <property type="entry name" value="T4SS_component"/>
</dbReference>
<evidence type="ECO:0000313" key="6">
    <source>
        <dbReference type="Proteomes" id="UP000190423"/>
    </source>
</evidence>
<keyword evidence="6" id="KW-1185">Reference proteome</keyword>
<organism evidence="5 6">
    <name type="scientific">Treponema porcinum</name>
    <dbReference type="NCBI Taxonomy" id="261392"/>
    <lineage>
        <taxon>Bacteria</taxon>
        <taxon>Pseudomonadati</taxon>
        <taxon>Spirochaetota</taxon>
        <taxon>Spirochaetia</taxon>
        <taxon>Spirochaetales</taxon>
        <taxon>Treponemataceae</taxon>
        <taxon>Treponema</taxon>
    </lineage>
</organism>
<evidence type="ECO:0000256" key="3">
    <source>
        <dbReference type="ARBA" id="ARBA00022840"/>
    </source>
</evidence>
<dbReference type="Gene3D" id="3.40.50.300">
    <property type="entry name" value="P-loop containing nucleotide triphosphate hydrolases"/>
    <property type="match status" value="2"/>
</dbReference>
<feature type="domain" description="AAA+ ATPase" evidence="4">
    <location>
        <begin position="461"/>
        <end position="736"/>
    </location>
</feature>
<name>A0A1T4JK83_TREPO</name>
<dbReference type="Pfam" id="PF19044">
    <property type="entry name" value="P-loop_TraG"/>
    <property type="match status" value="1"/>
</dbReference>
<dbReference type="Pfam" id="PF03135">
    <property type="entry name" value="CagE_TrbE_VirB"/>
    <property type="match status" value="1"/>
</dbReference>
<dbReference type="InterPro" id="IPR003593">
    <property type="entry name" value="AAA+_ATPase"/>
</dbReference>
<sequence length="835" mass="94823">MLGINFLNKFNMTGYKESKNKLSSFCPWSYPVGKEDEGIILLKPGALMRAYSFICPDLGSSSAQTINSVSFFFNEAIRQLGSEWGCQFESERVLCTDYPGTDWTDEAGYLIDCHRQKLFKEKDAHFLNHYFLIITMELPNEIYAKTKNLLYKVDKSEGEGYFNLEQCEKEIQAFRETTAGVMSHLNGRITYRQLNNNEVVTLCHNSVSSKHHRVICPKIPTLMDYYITDDTLKIANTLMLGDTYIPIVAIRDFPMQTYPAMLGILNSSQIEYRWVSRWIGRSKADSSKDIEKYQKRFYGSRKSWGTALAETVGNYESGREDPAAVAFEEDTNTAKIELATDIYSFGYYTSCIMVWDKNYEIAIEKARYIISLINSTGFTAKIETVNSFQAFLSMQPGNMYANVRRPLISSGNMSQIIPLSSIWSGTKYNQWTKEEFGCYAPLLTCTTSSGVPFFLNLNVGDVGHCFIFGPSGAGKSTLLALLANQFTKYRSANVIFLDKDKTSRSVTMAAGGMYVEPGANDVAFQPLRELESEVDISWAAEFIKLLLEMQGIKTDATMSEAITVALKQIRDEKEPNDRTLTTFQQYVNYTNPLTGLNDIRTGVQPYTINGEYGRIFDAANTNFSLSKWIMIEMGTLMKMGQQAVTPALFFIFRFIEKVYSKPNGDPTGDPTLLILDEAWVFLDNPFFAKKIEEWLVTLRKKHVFCVFATQEVAKAVKSSLSTTIISQCLTKIYLADTNASSEIVAGYYRYFGLEDNEIEALSRARMKRDYFYKSPNGARMFELGLDEYQLSLLTPDHNLLDSLEREYGKNTGVPLVEEIFRRKGITEYKKYLGNK</sequence>
<dbReference type="EMBL" id="FUWG01000003">
    <property type="protein sequence ID" value="SJZ30523.1"/>
    <property type="molecule type" value="Genomic_DNA"/>
</dbReference>
<accession>A0A1T4JK83</accession>
<evidence type="ECO:0000256" key="1">
    <source>
        <dbReference type="ARBA" id="ARBA00006512"/>
    </source>
</evidence>
<evidence type="ECO:0000313" key="5">
    <source>
        <dbReference type="EMBL" id="SJZ30523.1"/>
    </source>
</evidence>
<dbReference type="OrthoDB" id="9816422at2"/>